<dbReference type="AlphaFoldDB" id="A0A0C2JA02"/>
<protein>
    <submittedName>
        <fullName evidence="1">Uncharacterized protein</fullName>
    </submittedName>
</protein>
<name>A0A0C2JA02_THEKT</name>
<dbReference type="EMBL" id="JWZT01000332">
    <property type="protein sequence ID" value="KII74609.1"/>
    <property type="molecule type" value="Genomic_DNA"/>
</dbReference>
<evidence type="ECO:0000313" key="2">
    <source>
        <dbReference type="Proteomes" id="UP000031668"/>
    </source>
</evidence>
<evidence type="ECO:0000313" key="1">
    <source>
        <dbReference type="EMBL" id="KII74609.1"/>
    </source>
</evidence>
<sequence>MLTLFPEGQDILEIFSFQCKNCNTYLSPRTSGFITYTDRLGRSNCKLAPEKTLQVISLGISQSVCTTSNIMAHGLRLGNGQARGPNGELPDVVIQIDECLLRESGCTTEVEF</sequence>
<proteinExistence type="predicted"/>
<accession>A0A0C2JA02</accession>
<organism evidence="1 2">
    <name type="scientific">Thelohanellus kitauei</name>
    <name type="common">Myxosporean</name>
    <dbReference type="NCBI Taxonomy" id="669202"/>
    <lineage>
        <taxon>Eukaryota</taxon>
        <taxon>Metazoa</taxon>
        <taxon>Cnidaria</taxon>
        <taxon>Myxozoa</taxon>
        <taxon>Myxosporea</taxon>
        <taxon>Bivalvulida</taxon>
        <taxon>Platysporina</taxon>
        <taxon>Myxobolidae</taxon>
        <taxon>Thelohanellus</taxon>
    </lineage>
</organism>
<reference evidence="1 2" key="1">
    <citation type="journal article" date="2014" name="Genome Biol. Evol.">
        <title>The genome of the myxosporean Thelohanellus kitauei shows adaptations to nutrient acquisition within its fish host.</title>
        <authorList>
            <person name="Yang Y."/>
            <person name="Xiong J."/>
            <person name="Zhou Z."/>
            <person name="Huo F."/>
            <person name="Miao W."/>
            <person name="Ran C."/>
            <person name="Liu Y."/>
            <person name="Zhang J."/>
            <person name="Feng J."/>
            <person name="Wang M."/>
            <person name="Wang M."/>
            <person name="Wang L."/>
            <person name="Yao B."/>
        </authorList>
    </citation>
    <scope>NUCLEOTIDE SEQUENCE [LARGE SCALE GENOMIC DNA]</scope>
    <source>
        <strain evidence="1">Wuqing</strain>
    </source>
</reference>
<gene>
    <name evidence="1" type="ORF">RF11_00686</name>
</gene>
<dbReference type="Proteomes" id="UP000031668">
    <property type="component" value="Unassembled WGS sequence"/>
</dbReference>
<keyword evidence="2" id="KW-1185">Reference proteome</keyword>
<comment type="caution">
    <text evidence="1">The sequence shown here is derived from an EMBL/GenBank/DDBJ whole genome shotgun (WGS) entry which is preliminary data.</text>
</comment>